<dbReference type="InterPro" id="IPR052265">
    <property type="entry name" value="Gamma-CA"/>
</dbReference>
<dbReference type="Proteomes" id="UP000297295">
    <property type="component" value="Unassembled WGS sequence"/>
</dbReference>
<dbReference type="OrthoDB" id="10940at2157"/>
<sequence length="181" mass="19192">MIFQNPQKQQPQISNTACISETAIIVGDVKIGDNVYVAHNAVIRADEPGSSIVIEENCNVQDNVIIHGLTDSKVSIGNNTSLAHGCIIHGPCVIGKGCFVGFGAVVFDCKIGDDVLILHNATVRKVNVPGGKVVPDGATVTEQDKVLQLGDLTNELAEFKSSVIRANLGLVNGYKELETEV</sequence>
<dbReference type="EMBL" id="PGGK01000005">
    <property type="protein sequence ID" value="TGC09364.1"/>
    <property type="molecule type" value="Genomic_DNA"/>
</dbReference>
<dbReference type="AlphaFoldDB" id="A0A4E0PVS7"/>
<gene>
    <name evidence="1" type="ORF">CUN85_05870</name>
</gene>
<keyword evidence="2" id="KW-1185">Reference proteome</keyword>
<proteinExistence type="predicted"/>
<dbReference type="Gene3D" id="2.160.10.10">
    <property type="entry name" value="Hexapeptide repeat proteins"/>
    <property type="match status" value="1"/>
</dbReference>
<dbReference type="PANTHER" id="PTHR43360">
    <property type="entry name" value="CARBON DIOXIDE CONCENTRATING MECHANISM PROTEIN CCMM"/>
    <property type="match status" value="1"/>
</dbReference>
<name>A0A4E0PVS7_9EURY</name>
<dbReference type="Pfam" id="PF00132">
    <property type="entry name" value="Hexapep"/>
    <property type="match status" value="1"/>
</dbReference>
<dbReference type="SUPFAM" id="SSF51161">
    <property type="entry name" value="Trimeric LpxA-like enzymes"/>
    <property type="match status" value="1"/>
</dbReference>
<protein>
    <submittedName>
        <fullName evidence="1">Carbonate dehydratase</fullName>
    </submittedName>
</protein>
<dbReference type="InterPro" id="IPR001451">
    <property type="entry name" value="Hexapep"/>
</dbReference>
<evidence type="ECO:0000313" key="2">
    <source>
        <dbReference type="Proteomes" id="UP000297295"/>
    </source>
</evidence>
<accession>A0A4E0PVS7</accession>
<reference evidence="1 2" key="1">
    <citation type="submission" date="2017-11" db="EMBL/GenBank/DDBJ databases">
        <title>Isolation and Characterization of Methanogenic Archaea from Saline Meromictic Lake at Siberia.</title>
        <authorList>
            <person name="Shen Y."/>
            <person name="Huang H.-H."/>
            <person name="Lai M.-C."/>
            <person name="Chen S.-C."/>
        </authorList>
    </citation>
    <scope>NUCLEOTIDE SEQUENCE [LARGE SCALE GENOMIC DNA]</scope>
    <source>
        <strain evidence="1 2">SY-01</strain>
    </source>
</reference>
<organism evidence="1 2">
    <name type="scientific">Methanolobus halotolerans</name>
    <dbReference type="NCBI Taxonomy" id="2052935"/>
    <lineage>
        <taxon>Archaea</taxon>
        <taxon>Methanobacteriati</taxon>
        <taxon>Methanobacteriota</taxon>
        <taxon>Stenosarchaea group</taxon>
        <taxon>Methanomicrobia</taxon>
        <taxon>Methanosarcinales</taxon>
        <taxon>Methanosarcinaceae</taxon>
        <taxon>Methanolobus</taxon>
    </lineage>
</organism>
<evidence type="ECO:0000313" key="1">
    <source>
        <dbReference type="EMBL" id="TGC09364.1"/>
    </source>
</evidence>
<dbReference type="PANTHER" id="PTHR43360:SF1">
    <property type="entry name" value="CARBOXYSOME ASSEMBLY PROTEIN CCMM"/>
    <property type="match status" value="1"/>
</dbReference>
<dbReference type="RefSeq" id="WP_135389404.1">
    <property type="nucleotide sequence ID" value="NZ_PGGK01000005.1"/>
</dbReference>
<dbReference type="InterPro" id="IPR011004">
    <property type="entry name" value="Trimer_LpxA-like_sf"/>
</dbReference>
<comment type="caution">
    <text evidence="1">The sequence shown here is derived from an EMBL/GenBank/DDBJ whole genome shotgun (WGS) entry which is preliminary data.</text>
</comment>